<keyword evidence="10 13" id="KW-0407">Ion channel</keyword>
<proteinExistence type="inferred from homology"/>
<comment type="catalytic activity">
    <reaction evidence="11">
        <text>K(+)(in) = K(+)(out)</text>
        <dbReference type="Rhea" id="RHEA:29463"/>
        <dbReference type="ChEBI" id="CHEBI:29103"/>
    </reaction>
</comment>
<keyword evidence="5 13" id="KW-0851">Voltage-gated channel</keyword>
<keyword evidence="19" id="KW-1185">Reference proteome</keyword>
<evidence type="ECO:0000313" key="19">
    <source>
        <dbReference type="Proteomes" id="UP001187343"/>
    </source>
</evidence>
<protein>
    <recommendedName>
        <fullName evidence="20">ATP-sensitive inward rectifier potassium channel 10</fullName>
    </recommendedName>
</protein>
<accession>A0AA88QJ00</accession>
<dbReference type="Pfam" id="PF17655">
    <property type="entry name" value="IRK_C"/>
    <property type="match status" value="2"/>
</dbReference>
<evidence type="ECO:0000313" key="18">
    <source>
        <dbReference type="EMBL" id="KAK2913309.1"/>
    </source>
</evidence>
<dbReference type="GO" id="GO:0007399">
    <property type="term" value="P:nervous system development"/>
    <property type="evidence" value="ECO:0007669"/>
    <property type="project" value="UniProtKB-ARBA"/>
</dbReference>
<dbReference type="PRINTS" id="PR01320">
    <property type="entry name" value="KIRCHANNEL"/>
</dbReference>
<evidence type="ECO:0000256" key="5">
    <source>
        <dbReference type="ARBA" id="ARBA00022882"/>
    </source>
</evidence>
<feature type="region of interest" description="Disordered" evidence="14">
    <location>
        <begin position="399"/>
        <end position="458"/>
    </location>
</feature>
<evidence type="ECO:0000256" key="4">
    <source>
        <dbReference type="ARBA" id="ARBA00022692"/>
    </source>
</evidence>
<dbReference type="InterPro" id="IPR013518">
    <property type="entry name" value="K_chnl_inward-rec_Kir_cyto"/>
</dbReference>
<feature type="region of interest" description="Disordered" evidence="14">
    <location>
        <begin position="1"/>
        <end position="22"/>
    </location>
</feature>
<feature type="transmembrane region" description="Helical" evidence="15">
    <location>
        <begin position="90"/>
        <end position="111"/>
    </location>
</feature>
<comment type="caution">
    <text evidence="18">The sequence shown here is derived from an EMBL/GenBank/DDBJ whole genome shotgun (WGS) entry which is preliminary data.</text>
</comment>
<evidence type="ECO:0000259" key="16">
    <source>
        <dbReference type="Pfam" id="PF01007"/>
    </source>
</evidence>
<dbReference type="EMBL" id="JAUYZG010000002">
    <property type="protein sequence ID" value="KAK2913309.1"/>
    <property type="molecule type" value="Genomic_DNA"/>
</dbReference>
<dbReference type="GO" id="GO:0034765">
    <property type="term" value="P:regulation of monoatomic ion transmembrane transport"/>
    <property type="evidence" value="ECO:0007669"/>
    <property type="project" value="TreeGrafter"/>
</dbReference>
<evidence type="ECO:0000256" key="15">
    <source>
        <dbReference type="SAM" id="Phobius"/>
    </source>
</evidence>
<organism evidence="18 19">
    <name type="scientific">Cirrhinus molitorella</name>
    <name type="common">mud carp</name>
    <dbReference type="NCBI Taxonomy" id="172907"/>
    <lineage>
        <taxon>Eukaryota</taxon>
        <taxon>Metazoa</taxon>
        <taxon>Chordata</taxon>
        <taxon>Craniata</taxon>
        <taxon>Vertebrata</taxon>
        <taxon>Euteleostomi</taxon>
        <taxon>Actinopterygii</taxon>
        <taxon>Neopterygii</taxon>
        <taxon>Teleostei</taxon>
        <taxon>Ostariophysi</taxon>
        <taxon>Cypriniformes</taxon>
        <taxon>Cyprinidae</taxon>
        <taxon>Labeoninae</taxon>
        <taxon>Labeonini</taxon>
        <taxon>Cirrhinus</taxon>
    </lineage>
</organism>
<feature type="domain" description="Inward rectifier potassium channel C-terminal" evidence="17">
    <location>
        <begin position="201"/>
        <end position="237"/>
    </location>
</feature>
<dbReference type="Proteomes" id="UP001187343">
    <property type="component" value="Unassembled WGS sequence"/>
</dbReference>
<dbReference type="Gene3D" id="1.10.287.70">
    <property type="match status" value="1"/>
</dbReference>
<evidence type="ECO:0000256" key="7">
    <source>
        <dbReference type="ARBA" id="ARBA00022989"/>
    </source>
</evidence>
<dbReference type="Gene3D" id="2.60.40.1400">
    <property type="entry name" value="G protein-activated inward rectifier potassium channel 1"/>
    <property type="match status" value="2"/>
</dbReference>
<evidence type="ECO:0000256" key="10">
    <source>
        <dbReference type="ARBA" id="ARBA00023303"/>
    </source>
</evidence>
<comment type="similarity">
    <text evidence="13">Belongs to the inward rectifier-type potassium channel (TC 1.A.2.1) family.</text>
</comment>
<keyword evidence="7 15" id="KW-1133">Transmembrane helix</keyword>
<feature type="domain" description="Potassium channel inwardly rectifying transmembrane" evidence="16">
    <location>
        <begin position="54"/>
        <end position="194"/>
    </location>
</feature>
<dbReference type="AlphaFoldDB" id="A0AA88QJ00"/>
<evidence type="ECO:0000256" key="2">
    <source>
        <dbReference type="ARBA" id="ARBA00022448"/>
    </source>
</evidence>
<dbReference type="SUPFAM" id="SSF81324">
    <property type="entry name" value="Voltage-gated potassium channels"/>
    <property type="match status" value="1"/>
</dbReference>
<dbReference type="GO" id="GO:0034702">
    <property type="term" value="C:monoatomic ion channel complex"/>
    <property type="evidence" value="ECO:0007669"/>
    <property type="project" value="UniProtKB-KW"/>
</dbReference>
<dbReference type="GO" id="GO:0005886">
    <property type="term" value="C:plasma membrane"/>
    <property type="evidence" value="ECO:0007669"/>
    <property type="project" value="TreeGrafter"/>
</dbReference>
<reference evidence="18" key="1">
    <citation type="submission" date="2023-08" db="EMBL/GenBank/DDBJ databases">
        <title>Chromosome-level Genome Assembly of mud carp (Cirrhinus molitorella).</title>
        <authorList>
            <person name="Liu H."/>
        </authorList>
    </citation>
    <scope>NUCLEOTIDE SEQUENCE</scope>
    <source>
        <strain evidence="18">Prfri</strain>
        <tissue evidence="18">Muscle</tissue>
    </source>
</reference>
<feature type="domain" description="Inward rectifier potassium channel C-terminal" evidence="17">
    <location>
        <begin position="266"/>
        <end position="400"/>
    </location>
</feature>
<dbReference type="InterPro" id="IPR016449">
    <property type="entry name" value="K_chnl_inward-rec_Kir"/>
</dbReference>
<evidence type="ECO:0000259" key="17">
    <source>
        <dbReference type="Pfam" id="PF17655"/>
    </source>
</evidence>
<feature type="compositionally biased region" description="Basic and acidic residues" evidence="14">
    <location>
        <begin position="426"/>
        <end position="451"/>
    </location>
</feature>
<dbReference type="InterPro" id="IPR014756">
    <property type="entry name" value="Ig_E-set"/>
</dbReference>
<name>A0AA88QJ00_9TELE</name>
<feature type="compositionally biased region" description="Low complexity" evidence="14">
    <location>
        <begin position="1"/>
        <end position="14"/>
    </location>
</feature>
<dbReference type="InterPro" id="IPR040445">
    <property type="entry name" value="Kir_TM"/>
</dbReference>
<evidence type="ECO:0008006" key="20">
    <source>
        <dbReference type="Google" id="ProtNLM"/>
    </source>
</evidence>
<keyword evidence="6 13" id="KW-0630">Potassium</keyword>
<feature type="site" description="Role in the control of polyamine-mediated channel gating and in the blocking by intracellular magnesium" evidence="12">
    <location>
        <position position="180"/>
    </location>
</feature>
<comment type="subcellular location">
    <subcellularLocation>
        <location evidence="1 13">Membrane</location>
        <topology evidence="1 13">Multi-pass membrane protein</topology>
    </subcellularLocation>
</comment>
<dbReference type="GO" id="GO:0005242">
    <property type="term" value="F:inward rectifier potassium channel activity"/>
    <property type="evidence" value="ECO:0007669"/>
    <property type="project" value="InterPro"/>
</dbReference>
<feature type="transmembrane region" description="Helical" evidence="15">
    <location>
        <begin position="164"/>
        <end position="189"/>
    </location>
</feature>
<dbReference type="Pfam" id="PF01007">
    <property type="entry name" value="IRK"/>
    <property type="match status" value="1"/>
</dbReference>
<keyword evidence="3 13" id="KW-0633">Potassium transport</keyword>
<keyword evidence="4 13" id="KW-0812">Transmembrane</keyword>
<dbReference type="FunFam" id="1.10.287.70:FF:000036">
    <property type="entry name" value="ATP-sensitive inward rectifier potassium channel 1"/>
    <property type="match status" value="1"/>
</dbReference>
<keyword evidence="8 13" id="KW-0406">Ion transport</keyword>
<keyword evidence="9 15" id="KW-0472">Membrane</keyword>
<dbReference type="GO" id="GO:1990573">
    <property type="term" value="P:potassium ion import across plasma membrane"/>
    <property type="evidence" value="ECO:0007669"/>
    <property type="project" value="TreeGrafter"/>
</dbReference>
<feature type="transmembrane region" description="Helical" evidence="15">
    <location>
        <begin position="244"/>
        <end position="262"/>
    </location>
</feature>
<evidence type="ECO:0000256" key="11">
    <source>
        <dbReference type="ARBA" id="ARBA00034430"/>
    </source>
</evidence>
<sequence length="458" mass="50905">MTSATPPSSRSPSPQKVCHSQTQTDVLKPLLGGGGGASTGNGPAALRRRRRVLSKDGRSNVRIEHVSGRGALYLRDLWTTFLDMQWRYKLFLFSATFAGTWFIFGVLWYLVALVHGDLLEFDPPSNHTPCVMQVQTLTGAFLFSLESQTTIGYGFRCITEECPLAIILLIVQLVITMVMEIFITGTFLAKVARPKKRGETVKFSQHAVVANHEGRPCLMIRVANMRKSLLLGCQVNTSNEMTLIFIYISIATYVQLIIYPIPGIPQVTGKLLQTSLTKEGETVRLDQRNVAFQVDTSSDSPFLILPLTFYHVIDDNSPLRAWAAKGGGWTDPEMADFELLVIMSATVEPTSATCQVRTSYLPDEILWGYEFPPVVSLSPSGKYVADFAFFDKVAKTKTPPLFKQAPPPNTQSSQHQGNGGGEQGADMEKMRLEESYREERGRDRGRVRDQLSVRISNV</sequence>
<evidence type="ECO:0000256" key="6">
    <source>
        <dbReference type="ARBA" id="ARBA00022958"/>
    </source>
</evidence>
<dbReference type="PANTHER" id="PTHR11767:SF21">
    <property type="entry name" value="ATP-SENSITIVE INWARD RECTIFIER POTASSIUM CHANNEL 10"/>
    <property type="match status" value="1"/>
</dbReference>
<gene>
    <name evidence="18" type="ORF">Q8A67_001708</name>
</gene>
<evidence type="ECO:0000256" key="14">
    <source>
        <dbReference type="SAM" id="MobiDB-lite"/>
    </source>
</evidence>
<evidence type="ECO:0000256" key="13">
    <source>
        <dbReference type="RuleBase" id="RU003822"/>
    </source>
</evidence>
<evidence type="ECO:0000256" key="1">
    <source>
        <dbReference type="ARBA" id="ARBA00004141"/>
    </source>
</evidence>
<dbReference type="PANTHER" id="PTHR11767">
    <property type="entry name" value="INWARD RECTIFIER POTASSIUM CHANNEL"/>
    <property type="match status" value="1"/>
</dbReference>
<evidence type="ECO:0000256" key="9">
    <source>
        <dbReference type="ARBA" id="ARBA00023136"/>
    </source>
</evidence>
<evidence type="ECO:0000256" key="3">
    <source>
        <dbReference type="ARBA" id="ARBA00022538"/>
    </source>
</evidence>
<dbReference type="PIRSF" id="PIRSF005465">
    <property type="entry name" value="GIRK_kir"/>
    <property type="match status" value="1"/>
</dbReference>
<evidence type="ECO:0000256" key="8">
    <source>
        <dbReference type="ARBA" id="ARBA00023065"/>
    </source>
</evidence>
<dbReference type="InterPro" id="IPR041647">
    <property type="entry name" value="IRK_C"/>
</dbReference>
<keyword evidence="2 13" id="KW-0813">Transport</keyword>
<dbReference type="SUPFAM" id="SSF81296">
    <property type="entry name" value="E set domains"/>
    <property type="match status" value="1"/>
</dbReference>
<evidence type="ECO:0000256" key="12">
    <source>
        <dbReference type="PIRSR" id="PIRSR005465-1"/>
    </source>
</evidence>